<organism evidence="11 12">
    <name type="scientific">Batillaria attramentaria</name>
    <dbReference type="NCBI Taxonomy" id="370345"/>
    <lineage>
        <taxon>Eukaryota</taxon>
        <taxon>Metazoa</taxon>
        <taxon>Spiralia</taxon>
        <taxon>Lophotrochozoa</taxon>
        <taxon>Mollusca</taxon>
        <taxon>Gastropoda</taxon>
        <taxon>Caenogastropoda</taxon>
        <taxon>Sorbeoconcha</taxon>
        <taxon>Cerithioidea</taxon>
        <taxon>Batillariidae</taxon>
        <taxon>Batillaria</taxon>
    </lineage>
</organism>
<comment type="caution">
    <text evidence="11">The sequence shown here is derived from an EMBL/GenBank/DDBJ whole genome shotgun (WGS) entry which is preliminary data.</text>
</comment>
<feature type="transmembrane region" description="Helical" evidence="8">
    <location>
        <begin position="427"/>
        <end position="449"/>
    </location>
</feature>
<feature type="transmembrane region" description="Helical" evidence="8">
    <location>
        <begin position="518"/>
        <end position="537"/>
    </location>
</feature>
<dbReference type="InterPro" id="IPR017983">
    <property type="entry name" value="GPCR_2_secretin-like_CS"/>
</dbReference>
<feature type="non-terminal residue" evidence="11">
    <location>
        <position position="652"/>
    </location>
</feature>
<dbReference type="Pfam" id="PF00002">
    <property type="entry name" value="7tm_2"/>
    <property type="match status" value="1"/>
</dbReference>
<accession>A0ABD0K933</accession>
<keyword evidence="12" id="KW-1185">Reference proteome</keyword>
<dbReference type="Pfam" id="PF00530">
    <property type="entry name" value="SRCR"/>
    <property type="match status" value="1"/>
</dbReference>
<keyword evidence="3 8" id="KW-1133">Transmembrane helix</keyword>
<dbReference type="SMART" id="SM00202">
    <property type="entry name" value="SR"/>
    <property type="match status" value="1"/>
</dbReference>
<proteinExistence type="predicted"/>
<dbReference type="PROSITE" id="PS50261">
    <property type="entry name" value="G_PROTEIN_RECEP_F2_4"/>
    <property type="match status" value="1"/>
</dbReference>
<feature type="domain" description="SRCR" evidence="10">
    <location>
        <begin position="1"/>
        <end position="61"/>
    </location>
</feature>
<evidence type="ECO:0000256" key="2">
    <source>
        <dbReference type="ARBA" id="ARBA00022692"/>
    </source>
</evidence>
<evidence type="ECO:0000259" key="9">
    <source>
        <dbReference type="PROSITE" id="PS50261"/>
    </source>
</evidence>
<dbReference type="PANTHER" id="PTHR45692:SF1">
    <property type="entry name" value="G-PROTEIN COUPLED RECEPTORS FAMILY 2 PROFILE 2 DOMAIN-CONTAINING PROTEIN"/>
    <property type="match status" value="1"/>
</dbReference>
<dbReference type="SUPFAM" id="SSF81321">
    <property type="entry name" value="Family A G protein-coupled receptor-like"/>
    <property type="match status" value="1"/>
</dbReference>
<gene>
    <name evidence="11" type="ORF">BaRGS_00025177</name>
</gene>
<evidence type="ECO:0000256" key="1">
    <source>
        <dbReference type="ARBA" id="ARBA00004141"/>
    </source>
</evidence>
<evidence type="ECO:0000313" key="12">
    <source>
        <dbReference type="Proteomes" id="UP001519460"/>
    </source>
</evidence>
<feature type="disulfide bond" evidence="6">
    <location>
        <begin position="23"/>
        <end position="33"/>
    </location>
</feature>
<dbReference type="PROSITE" id="PS50287">
    <property type="entry name" value="SRCR_2"/>
    <property type="match status" value="2"/>
</dbReference>
<evidence type="ECO:0000259" key="10">
    <source>
        <dbReference type="PROSITE" id="PS50287"/>
    </source>
</evidence>
<comment type="caution">
    <text evidence="6">Lacks conserved residue(s) required for the propagation of feature annotation.</text>
</comment>
<dbReference type="Gene3D" id="3.10.250.10">
    <property type="entry name" value="SRCR-like domain"/>
    <property type="match status" value="1"/>
</dbReference>
<feature type="transmembrane region" description="Helical" evidence="8">
    <location>
        <begin position="390"/>
        <end position="415"/>
    </location>
</feature>
<feature type="transmembrane region" description="Helical" evidence="8">
    <location>
        <begin position="543"/>
        <end position="567"/>
    </location>
</feature>
<keyword evidence="4 8" id="KW-0472">Membrane</keyword>
<evidence type="ECO:0000256" key="4">
    <source>
        <dbReference type="ARBA" id="ARBA00023136"/>
    </source>
</evidence>
<feature type="domain" description="SRCR" evidence="10">
    <location>
        <begin position="84"/>
        <end position="124"/>
    </location>
</feature>
<feature type="domain" description="G-protein coupled receptors family 2 profile 2" evidence="9">
    <location>
        <begin position="339"/>
        <end position="568"/>
    </location>
</feature>
<dbReference type="Proteomes" id="UP001519460">
    <property type="component" value="Unassembled WGS sequence"/>
</dbReference>
<dbReference type="SUPFAM" id="SSF56487">
    <property type="entry name" value="SRCR-like"/>
    <property type="match status" value="1"/>
</dbReference>
<feature type="region of interest" description="Disordered" evidence="7">
    <location>
        <begin position="131"/>
        <end position="152"/>
    </location>
</feature>
<dbReference type="InterPro" id="IPR017981">
    <property type="entry name" value="GPCR_2-like_7TM"/>
</dbReference>
<feature type="transmembrane region" description="Helical" evidence="8">
    <location>
        <begin position="350"/>
        <end position="370"/>
    </location>
</feature>
<evidence type="ECO:0000256" key="6">
    <source>
        <dbReference type="PROSITE-ProRule" id="PRU00196"/>
    </source>
</evidence>
<dbReference type="PANTHER" id="PTHR45692">
    <property type="entry name" value="G_PROTEIN_RECEP_F2_4 DOMAIN-CONTAINING PROTEIN"/>
    <property type="match status" value="1"/>
</dbReference>
<evidence type="ECO:0000256" key="8">
    <source>
        <dbReference type="SAM" id="Phobius"/>
    </source>
</evidence>
<dbReference type="PROSITE" id="PS00650">
    <property type="entry name" value="G_PROTEIN_RECEP_F2_2"/>
    <property type="match status" value="1"/>
</dbReference>
<dbReference type="GO" id="GO:0016020">
    <property type="term" value="C:membrane"/>
    <property type="evidence" value="ECO:0007669"/>
    <property type="project" value="UniProtKB-SubCell"/>
</dbReference>
<dbReference type="InterPro" id="IPR001190">
    <property type="entry name" value="SRCR"/>
</dbReference>
<dbReference type="InterPro" id="IPR036772">
    <property type="entry name" value="SRCR-like_dom_sf"/>
</dbReference>
<sequence>TKATVTRKYVGGSGDILLDDLRCTGTEPSLRECSWNGKGSRDDGIGRHNCGHDNDAGVECQERRRKPSEQTGQRVRRYFLYLKSCTGNETRLRDCSWFGKGGVNDGIGRHESCTQGHTIGVDCGESAATQTTTTADETNGEGTTLDPRTGSDILKPFPDVNTNSASEQITLVEGMLNQTAFQTNQTVVGEVVSYLSNLMEAGINVLSHDDIAFRVLAGIEQVFRKGALSGGHLTASSPNLAIAVRAVDKQNFSGLTLTADAGDDGRFQEGEVQIDLDDNLDHETSGAISSLVLPASLLTSLNNVTRIATAVHFNGRIFEVHPLASRSAGNESSFGSGGYRRTKRLSKPSTILVSLCLALALTDLVFVAGMQQYTLHSPDACKYIHVVQTAAILLHFCLLSSMCWMSVEALHLYLAVVRVFKTRITHFILKASCFGWGVPLVVVVVTVGVNTTDNYAPLNSGICWLTGVAFYVAFVAPVCLILLFNAISFLLVLRGILGLTNNKLNRTKSSETAQKLRRAVGVVILLGLTWVFGFRAIDDTSQLVFNYLFAIFNSLQGLFIFLFYCVFNKDVRAAYKRCFRCCKSIRCCKNRPALDCLPCSSGRTLEETHSEDHVLSEMGTKDKTILLKNSTAETSLSTATVACTSTCGEEFS</sequence>
<dbReference type="CDD" id="cd15040">
    <property type="entry name" value="7tmB2_Adhesion"/>
    <property type="match status" value="1"/>
</dbReference>
<protein>
    <recommendedName>
        <fullName evidence="13">G-protein coupled receptor</fullName>
    </recommendedName>
</protein>
<evidence type="ECO:0000256" key="5">
    <source>
        <dbReference type="ARBA" id="ARBA00023157"/>
    </source>
</evidence>
<evidence type="ECO:0000256" key="7">
    <source>
        <dbReference type="SAM" id="MobiDB-lite"/>
    </source>
</evidence>
<reference evidence="11 12" key="1">
    <citation type="journal article" date="2023" name="Sci. Data">
        <title>Genome assembly of the Korean intertidal mud-creeper Batillaria attramentaria.</title>
        <authorList>
            <person name="Patra A.K."/>
            <person name="Ho P.T."/>
            <person name="Jun S."/>
            <person name="Lee S.J."/>
            <person name="Kim Y."/>
            <person name="Won Y.J."/>
        </authorList>
    </citation>
    <scope>NUCLEOTIDE SEQUENCE [LARGE SCALE GENOMIC DNA]</scope>
    <source>
        <strain evidence="11">Wonlab-2016</strain>
    </source>
</reference>
<name>A0ABD0K933_9CAEN</name>
<evidence type="ECO:0000313" key="11">
    <source>
        <dbReference type="EMBL" id="KAK7483624.1"/>
    </source>
</evidence>
<dbReference type="AlphaFoldDB" id="A0ABD0K933"/>
<feature type="transmembrane region" description="Helical" evidence="8">
    <location>
        <begin position="469"/>
        <end position="497"/>
    </location>
</feature>
<feature type="disulfide bond" evidence="6">
    <location>
        <begin position="85"/>
        <end position="95"/>
    </location>
</feature>
<dbReference type="PRINTS" id="PR00249">
    <property type="entry name" value="GPCRSECRETIN"/>
</dbReference>
<comment type="subcellular location">
    <subcellularLocation>
        <location evidence="1">Membrane</location>
        <topology evidence="1">Multi-pass membrane protein</topology>
    </subcellularLocation>
</comment>
<dbReference type="Gene3D" id="1.20.1070.10">
    <property type="entry name" value="Rhodopsin 7-helix transmembrane proteins"/>
    <property type="match status" value="1"/>
</dbReference>
<evidence type="ECO:0008006" key="13">
    <source>
        <dbReference type="Google" id="ProtNLM"/>
    </source>
</evidence>
<keyword evidence="2 8" id="KW-0812">Transmembrane</keyword>
<dbReference type="EMBL" id="JACVVK020000224">
    <property type="protein sequence ID" value="KAK7483624.1"/>
    <property type="molecule type" value="Genomic_DNA"/>
</dbReference>
<feature type="compositionally biased region" description="Low complexity" evidence="7">
    <location>
        <begin position="131"/>
        <end position="144"/>
    </location>
</feature>
<keyword evidence="5 6" id="KW-1015">Disulfide bond</keyword>
<evidence type="ECO:0000256" key="3">
    <source>
        <dbReference type="ARBA" id="ARBA00022989"/>
    </source>
</evidence>
<feature type="non-terminal residue" evidence="11">
    <location>
        <position position="1"/>
    </location>
</feature>
<dbReference type="InterPro" id="IPR000832">
    <property type="entry name" value="GPCR_2_secretin-like"/>
</dbReference>